<feature type="domain" description="Zn(2)-C6 fungal-type" evidence="8">
    <location>
        <begin position="22"/>
        <end position="51"/>
    </location>
</feature>
<comment type="subcellular location">
    <subcellularLocation>
        <location evidence="1">Nucleus</location>
    </subcellularLocation>
</comment>
<dbReference type="GO" id="GO:0000981">
    <property type="term" value="F:DNA-binding transcription factor activity, RNA polymerase II-specific"/>
    <property type="evidence" value="ECO:0007669"/>
    <property type="project" value="InterPro"/>
</dbReference>
<reference evidence="10" key="1">
    <citation type="journal article" date="2016" name="Genome Biol. Evol.">
        <title>Comparative 'omics' of the Fusarium fujikuroi species complex highlights differences in genetic potential and metabolite synthesis.</title>
        <authorList>
            <person name="Niehaus E.-M."/>
            <person name="Muensterkoetter M."/>
            <person name="Proctor R.H."/>
            <person name="Brown D.W."/>
            <person name="Sharon A."/>
            <person name="Idan Y."/>
            <person name="Oren-Young L."/>
            <person name="Sieber C.M."/>
            <person name="Novak O."/>
            <person name="Pencik A."/>
            <person name="Tarkowska D."/>
            <person name="Hromadova K."/>
            <person name="Freeman S."/>
            <person name="Maymon M."/>
            <person name="Elazar M."/>
            <person name="Youssef S.A."/>
            <person name="El-Shabrawy E.S.M."/>
            <person name="Shalaby A.B.A."/>
            <person name="Houterman P."/>
            <person name="Brock N.L."/>
            <person name="Burkhardt I."/>
            <person name="Tsavkelova E.A."/>
            <person name="Dickschat J.S."/>
            <person name="Galuszka P."/>
            <person name="Gueldener U."/>
            <person name="Tudzynski B."/>
        </authorList>
    </citation>
    <scope>NUCLEOTIDE SEQUENCE [LARGE SCALE GENOMIC DNA]</scope>
    <source>
        <strain evidence="10">ET1</strain>
    </source>
</reference>
<dbReference type="CDD" id="cd12148">
    <property type="entry name" value="fungal_TF_MHR"/>
    <property type="match status" value="1"/>
</dbReference>
<organism evidence="9 10">
    <name type="scientific">Fusarium proliferatum (strain ET1)</name>
    <name type="common">Orchid endophyte fungus</name>
    <dbReference type="NCBI Taxonomy" id="1227346"/>
    <lineage>
        <taxon>Eukaryota</taxon>
        <taxon>Fungi</taxon>
        <taxon>Dikarya</taxon>
        <taxon>Ascomycota</taxon>
        <taxon>Pezizomycotina</taxon>
        <taxon>Sordariomycetes</taxon>
        <taxon>Hypocreomycetidae</taxon>
        <taxon>Hypocreales</taxon>
        <taxon>Nectriaceae</taxon>
        <taxon>Fusarium</taxon>
        <taxon>Fusarium fujikuroi species complex</taxon>
    </lineage>
</organism>
<name>A0A1L7VLV3_FUSPR</name>
<comment type="caution">
    <text evidence="9">The sequence shown here is derived from an EMBL/GenBank/DDBJ whole genome shotgun (WGS) entry which is preliminary data.</text>
</comment>
<dbReference type="InterPro" id="IPR036864">
    <property type="entry name" value="Zn2-C6_fun-type_DNA-bd_sf"/>
</dbReference>
<dbReference type="GO" id="GO:0045944">
    <property type="term" value="P:positive regulation of transcription by RNA polymerase II"/>
    <property type="evidence" value="ECO:0007669"/>
    <property type="project" value="TreeGrafter"/>
</dbReference>
<evidence type="ECO:0000256" key="7">
    <source>
        <dbReference type="SAM" id="MobiDB-lite"/>
    </source>
</evidence>
<dbReference type="SMART" id="SM00906">
    <property type="entry name" value="Fungal_trans"/>
    <property type="match status" value="1"/>
</dbReference>
<dbReference type="PROSITE" id="PS00463">
    <property type="entry name" value="ZN2_CY6_FUNGAL_1"/>
    <property type="match status" value="1"/>
</dbReference>
<dbReference type="SUPFAM" id="SSF57701">
    <property type="entry name" value="Zn2/Cys6 DNA-binding domain"/>
    <property type="match status" value="1"/>
</dbReference>
<dbReference type="CDD" id="cd00067">
    <property type="entry name" value="GAL4"/>
    <property type="match status" value="1"/>
</dbReference>
<dbReference type="InterPro" id="IPR007219">
    <property type="entry name" value="XnlR_reg_dom"/>
</dbReference>
<dbReference type="SMART" id="SM00066">
    <property type="entry name" value="GAL4"/>
    <property type="match status" value="1"/>
</dbReference>
<feature type="region of interest" description="Disordered" evidence="7">
    <location>
        <begin position="79"/>
        <end position="104"/>
    </location>
</feature>
<evidence type="ECO:0000256" key="3">
    <source>
        <dbReference type="ARBA" id="ARBA00023015"/>
    </source>
</evidence>
<dbReference type="GO" id="GO:0008270">
    <property type="term" value="F:zinc ion binding"/>
    <property type="evidence" value="ECO:0007669"/>
    <property type="project" value="InterPro"/>
</dbReference>
<evidence type="ECO:0000259" key="8">
    <source>
        <dbReference type="PROSITE" id="PS50048"/>
    </source>
</evidence>
<proteinExistence type="predicted"/>
<evidence type="ECO:0000256" key="5">
    <source>
        <dbReference type="ARBA" id="ARBA00023163"/>
    </source>
</evidence>
<dbReference type="InterPro" id="IPR001138">
    <property type="entry name" value="Zn2Cys6_DnaBD"/>
</dbReference>
<keyword evidence="4" id="KW-0238">DNA-binding</keyword>
<dbReference type="RefSeq" id="XP_031082099.1">
    <property type="nucleotide sequence ID" value="XM_031232131.1"/>
</dbReference>
<evidence type="ECO:0000256" key="4">
    <source>
        <dbReference type="ARBA" id="ARBA00023125"/>
    </source>
</evidence>
<keyword evidence="6" id="KW-0539">Nucleus</keyword>
<sequence length="741" mass="83376">MSSSTRANATRPNNARKRVPKACVRCRDQKIRCSGSQPCQQCDKRGSVCQFDDESRKVVVSRGYINRLQERLAALESKSEERSLIEATTGRSRSTDLSGRIPLSTENNEIPEQAIKTSASISPYGTGEAQDQRQLNGEGKAPLTNPLAFHTYDFVPSVTGHIRKSILTCPKSRYLELSIDLSSVFMGTSSNWSFNKRVLTMTHERVKGRPLSMHNLHFAGTEGKVFDLKWDGTRKFTSQDVPDTSALPTKDFALYLINSVKFHCGWLYSLFDEDIFMERFRRFHENPTEYARAEPLWFVHYLLVLAFGKAFVVQSTKSRRPPGGDFFIQAMKLMPDFNFFDCDIIEEMQVLCCAALYLQSVDHIQQAYRLVCSALRHGLEHGIHTEMQSDSLDAAYVQRSRHMFWTLYILERQLISLLGLPLSIADETISARFPDFPGQPQKLEALNIHVDFCRVLAKINQTVYGLEGKLDSRYLGATQSVLKSIATVTERLNKSFEIQASEGMAGISRISAHLHLMQHQCIILTTRPLLYTFLLSRLGHLEVALMHWLQSESVKGLVQMCTESAQQILRILSSLSEQGLLETFLRFDQDAAFTATIALLMAAAIDSSLLPDHTPWTQRAYGLFDEMNSRGNLVANMVAAELKQLEDLLKGFLASNDSRPVVATQGPNTPRQGFMNDIDSDTGSVTDYAEPFSIEPDDDFGLGLNYELSAEQLLNIANSLDIDSLTWPWPEDPMAEDVDDV</sequence>
<dbReference type="InterPro" id="IPR051711">
    <property type="entry name" value="Stress_Response_Reg"/>
</dbReference>
<accession>A0A1L7VLV3</accession>
<evidence type="ECO:0000256" key="2">
    <source>
        <dbReference type="ARBA" id="ARBA00022723"/>
    </source>
</evidence>
<keyword evidence="5" id="KW-0804">Transcription</keyword>
<evidence type="ECO:0000313" key="9">
    <source>
        <dbReference type="EMBL" id="CZR41507.1"/>
    </source>
</evidence>
<keyword evidence="2" id="KW-0479">Metal-binding</keyword>
<dbReference type="Gene3D" id="4.10.240.10">
    <property type="entry name" value="Zn(2)-C6 fungal-type DNA-binding domain"/>
    <property type="match status" value="1"/>
</dbReference>
<dbReference type="GO" id="GO:0005634">
    <property type="term" value="C:nucleus"/>
    <property type="evidence" value="ECO:0007669"/>
    <property type="project" value="UniProtKB-SubCell"/>
</dbReference>
<dbReference type="Proteomes" id="UP000183971">
    <property type="component" value="Unassembled WGS sequence"/>
</dbReference>
<keyword evidence="3" id="KW-0805">Transcription regulation</keyword>
<evidence type="ECO:0000313" key="10">
    <source>
        <dbReference type="Proteomes" id="UP000183971"/>
    </source>
</evidence>
<keyword evidence="10" id="KW-1185">Reference proteome</keyword>
<dbReference type="PANTHER" id="PTHR47540">
    <property type="entry name" value="THIAMINE REPRESSIBLE GENES REGULATORY PROTEIN THI5"/>
    <property type="match status" value="1"/>
</dbReference>
<evidence type="ECO:0000256" key="1">
    <source>
        <dbReference type="ARBA" id="ARBA00004123"/>
    </source>
</evidence>
<dbReference type="GO" id="GO:0043565">
    <property type="term" value="F:sequence-specific DNA binding"/>
    <property type="evidence" value="ECO:0007669"/>
    <property type="project" value="TreeGrafter"/>
</dbReference>
<dbReference type="AlphaFoldDB" id="A0A1L7VLV3"/>
<dbReference type="PANTHER" id="PTHR47540:SF6">
    <property type="entry name" value="ZN(II)2CYS6 TRANSCRIPTION FACTOR (EUROFUNG)"/>
    <property type="match status" value="1"/>
</dbReference>
<dbReference type="EMBL" id="FJOF01000005">
    <property type="protein sequence ID" value="CZR41507.1"/>
    <property type="molecule type" value="Genomic_DNA"/>
</dbReference>
<feature type="region of interest" description="Disordered" evidence="7">
    <location>
        <begin position="659"/>
        <end position="683"/>
    </location>
</feature>
<gene>
    <name evidence="9" type="ORF">FPRO_11096</name>
</gene>
<dbReference type="PROSITE" id="PS50048">
    <property type="entry name" value="ZN2_CY6_FUNGAL_2"/>
    <property type="match status" value="1"/>
</dbReference>
<dbReference type="Pfam" id="PF04082">
    <property type="entry name" value="Fungal_trans"/>
    <property type="match status" value="1"/>
</dbReference>
<evidence type="ECO:0000256" key="6">
    <source>
        <dbReference type="ARBA" id="ARBA00023242"/>
    </source>
</evidence>
<dbReference type="VEuPathDB" id="FungiDB:FPRO_11096"/>
<dbReference type="Pfam" id="PF00172">
    <property type="entry name" value="Zn_clus"/>
    <property type="match status" value="1"/>
</dbReference>
<dbReference type="GeneID" id="42055966"/>
<dbReference type="GO" id="GO:0006351">
    <property type="term" value="P:DNA-templated transcription"/>
    <property type="evidence" value="ECO:0007669"/>
    <property type="project" value="InterPro"/>
</dbReference>
<protein>
    <submittedName>
        <fullName evidence="9">Related to positive activator of transcription</fullName>
    </submittedName>
</protein>